<accession>A0A1M6RIF9</accession>
<dbReference type="Proteomes" id="UP000184497">
    <property type="component" value="Unassembled WGS sequence"/>
</dbReference>
<gene>
    <name evidence="1" type="ORF">SAMN05216369_1528</name>
</gene>
<reference evidence="2" key="1">
    <citation type="submission" date="2016-11" db="EMBL/GenBank/DDBJ databases">
        <authorList>
            <person name="Varghese N."/>
            <person name="Submissions S."/>
        </authorList>
    </citation>
    <scope>NUCLEOTIDE SEQUENCE [LARGE SCALE GENOMIC DNA]</scope>
    <source>
        <strain evidence="2">CGMCC 1.10835</strain>
    </source>
</reference>
<organism evidence="1 2">
    <name type="scientific">Marinobacter antarcticus</name>
    <dbReference type="NCBI Taxonomy" id="564117"/>
    <lineage>
        <taxon>Bacteria</taxon>
        <taxon>Pseudomonadati</taxon>
        <taxon>Pseudomonadota</taxon>
        <taxon>Gammaproteobacteria</taxon>
        <taxon>Pseudomonadales</taxon>
        <taxon>Marinobacteraceae</taxon>
        <taxon>Marinobacter</taxon>
    </lineage>
</organism>
<name>A0A1M6RIF9_9GAMM</name>
<dbReference type="EMBL" id="FRAQ01000001">
    <property type="protein sequence ID" value="SHK32219.1"/>
    <property type="molecule type" value="Genomic_DNA"/>
</dbReference>
<evidence type="ECO:0000313" key="1">
    <source>
        <dbReference type="EMBL" id="SHK32219.1"/>
    </source>
</evidence>
<keyword evidence="2" id="KW-1185">Reference proteome</keyword>
<dbReference type="AlphaFoldDB" id="A0A1M6RIF9"/>
<dbReference type="STRING" id="564117.SAMN05216369_1528"/>
<evidence type="ECO:0000313" key="2">
    <source>
        <dbReference type="Proteomes" id="UP000184497"/>
    </source>
</evidence>
<sequence>MSMYFPSKKLFSSWLNGAAALAVFVGLSGCAMQPGMKAGGDNRMQFIEGLASTPAACQTYRQAYVRGFRENVAALAAQNADAQDQAQKRLSDSRLKLVDEGLTEADCLRPYCIIEPLQNGRLDTWCGYRLDADEGEDLYQWLDWETVQAGMKRSQRG</sequence>
<protein>
    <submittedName>
        <fullName evidence="1">Uncharacterized protein</fullName>
    </submittedName>
</protein>
<proteinExistence type="predicted"/>